<dbReference type="Pfam" id="PF00072">
    <property type="entry name" value="Response_reg"/>
    <property type="match status" value="1"/>
</dbReference>
<evidence type="ECO:0000256" key="5">
    <source>
        <dbReference type="ARBA" id="ARBA00023163"/>
    </source>
</evidence>
<reference evidence="8 9" key="1">
    <citation type="submission" date="2017-01" db="EMBL/GenBank/DDBJ databases">
        <title>Genome analysis of Paenibacillus selenitrireducens ES3-24.</title>
        <authorList>
            <person name="Xu D."/>
            <person name="Yao R."/>
            <person name="Zheng S."/>
        </authorList>
    </citation>
    <scope>NUCLEOTIDE SEQUENCE [LARGE SCALE GENOMIC DNA]</scope>
    <source>
        <strain evidence="8 9">ES3-24</strain>
    </source>
</reference>
<dbReference type="SMART" id="SM00448">
    <property type="entry name" value="REC"/>
    <property type="match status" value="1"/>
</dbReference>
<evidence type="ECO:0000256" key="1">
    <source>
        <dbReference type="ARBA" id="ARBA00022553"/>
    </source>
</evidence>
<dbReference type="GO" id="GO:0000976">
    <property type="term" value="F:transcription cis-regulatory region binding"/>
    <property type="evidence" value="ECO:0007669"/>
    <property type="project" value="TreeGrafter"/>
</dbReference>
<dbReference type="InterPro" id="IPR011006">
    <property type="entry name" value="CheY-like_superfamily"/>
</dbReference>
<dbReference type="GO" id="GO:0032993">
    <property type="term" value="C:protein-DNA complex"/>
    <property type="evidence" value="ECO:0007669"/>
    <property type="project" value="TreeGrafter"/>
</dbReference>
<keyword evidence="2" id="KW-0902">Two-component regulatory system</keyword>
<name>A0A1T2XH16_9BACL</name>
<feature type="modified residue" description="4-aspartylphosphate" evidence="6">
    <location>
        <position position="360"/>
    </location>
</feature>
<dbReference type="SUPFAM" id="SSF52172">
    <property type="entry name" value="CheY-like"/>
    <property type="match status" value="1"/>
</dbReference>
<dbReference type="STRING" id="1324314.BVG16_08370"/>
<dbReference type="Gene3D" id="3.30.70.270">
    <property type="match status" value="1"/>
</dbReference>
<evidence type="ECO:0000313" key="9">
    <source>
        <dbReference type="Proteomes" id="UP000190188"/>
    </source>
</evidence>
<dbReference type="Proteomes" id="UP000190188">
    <property type="component" value="Unassembled WGS sequence"/>
</dbReference>
<organism evidence="8 9">
    <name type="scientific">Paenibacillus selenitireducens</name>
    <dbReference type="NCBI Taxonomy" id="1324314"/>
    <lineage>
        <taxon>Bacteria</taxon>
        <taxon>Bacillati</taxon>
        <taxon>Bacillota</taxon>
        <taxon>Bacilli</taxon>
        <taxon>Bacillales</taxon>
        <taxon>Paenibacillaceae</taxon>
        <taxon>Paenibacillus</taxon>
    </lineage>
</organism>
<dbReference type="InterPro" id="IPR039420">
    <property type="entry name" value="WalR-like"/>
</dbReference>
<dbReference type="Gene3D" id="3.40.50.2300">
    <property type="match status" value="1"/>
</dbReference>
<keyword evidence="3" id="KW-0805">Transcription regulation</keyword>
<dbReference type="PANTHER" id="PTHR48111:SF1">
    <property type="entry name" value="TWO-COMPONENT RESPONSE REGULATOR ORR33"/>
    <property type="match status" value="1"/>
</dbReference>
<dbReference type="PROSITE" id="PS50110">
    <property type="entry name" value="RESPONSE_REGULATORY"/>
    <property type="match status" value="1"/>
</dbReference>
<keyword evidence="5" id="KW-0804">Transcription</keyword>
<dbReference type="GO" id="GO:0000156">
    <property type="term" value="F:phosphorelay response regulator activity"/>
    <property type="evidence" value="ECO:0007669"/>
    <property type="project" value="TreeGrafter"/>
</dbReference>
<evidence type="ECO:0000256" key="2">
    <source>
        <dbReference type="ARBA" id="ARBA00023012"/>
    </source>
</evidence>
<gene>
    <name evidence="8" type="ORF">BVG16_08370</name>
</gene>
<feature type="domain" description="Response regulatory" evidence="7">
    <location>
        <begin position="304"/>
        <end position="427"/>
    </location>
</feature>
<dbReference type="InterPro" id="IPR001789">
    <property type="entry name" value="Sig_transdc_resp-reg_receiver"/>
</dbReference>
<accession>A0A1T2XH16</accession>
<keyword evidence="9" id="KW-1185">Reference proteome</keyword>
<dbReference type="OrthoDB" id="9759607at2"/>
<dbReference type="EMBL" id="MSZX01000003">
    <property type="protein sequence ID" value="OPA79105.1"/>
    <property type="molecule type" value="Genomic_DNA"/>
</dbReference>
<dbReference type="InterPro" id="IPR029787">
    <property type="entry name" value="Nucleotide_cyclase"/>
</dbReference>
<dbReference type="RefSeq" id="WP_158081648.1">
    <property type="nucleotide sequence ID" value="NZ_MSZX01000003.1"/>
</dbReference>
<proteinExistence type="predicted"/>
<evidence type="ECO:0000256" key="3">
    <source>
        <dbReference type="ARBA" id="ARBA00023015"/>
    </source>
</evidence>
<dbReference type="GO" id="GO:0006355">
    <property type="term" value="P:regulation of DNA-templated transcription"/>
    <property type="evidence" value="ECO:0007669"/>
    <property type="project" value="TreeGrafter"/>
</dbReference>
<evidence type="ECO:0000256" key="4">
    <source>
        <dbReference type="ARBA" id="ARBA00023125"/>
    </source>
</evidence>
<protein>
    <recommendedName>
        <fullName evidence="7">Response regulatory domain-containing protein</fullName>
    </recommendedName>
</protein>
<dbReference type="GO" id="GO:0005829">
    <property type="term" value="C:cytosol"/>
    <property type="evidence" value="ECO:0007669"/>
    <property type="project" value="TreeGrafter"/>
</dbReference>
<dbReference type="InterPro" id="IPR043128">
    <property type="entry name" value="Rev_trsase/Diguanyl_cyclase"/>
</dbReference>
<keyword evidence="1 6" id="KW-0597">Phosphoprotein</keyword>
<evidence type="ECO:0000256" key="6">
    <source>
        <dbReference type="PROSITE-ProRule" id="PRU00169"/>
    </source>
</evidence>
<dbReference type="AlphaFoldDB" id="A0A1T2XH16"/>
<dbReference type="SUPFAM" id="SSF55073">
    <property type="entry name" value="Nucleotide cyclase"/>
    <property type="match status" value="1"/>
</dbReference>
<keyword evidence="4" id="KW-0238">DNA-binding</keyword>
<evidence type="ECO:0000259" key="7">
    <source>
        <dbReference type="PROSITE" id="PS50110"/>
    </source>
</evidence>
<comment type="caution">
    <text evidence="8">The sequence shown here is derived from an EMBL/GenBank/DDBJ whole genome shotgun (WGS) entry which is preliminary data.</text>
</comment>
<evidence type="ECO:0000313" key="8">
    <source>
        <dbReference type="EMBL" id="OPA79105.1"/>
    </source>
</evidence>
<dbReference type="PANTHER" id="PTHR48111">
    <property type="entry name" value="REGULATOR OF RPOS"/>
    <property type="match status" value="1"/>
</dbReference>
<sequence>MNEMFTGKRPLLYSVNDIQGELIQERLGIDCHISYLNWNPISELVAQFDRMNPDCTVIFLEPTASSKANLADWMDLRQYCETRYIPFVIIGEADQELKNALLADAVFSHPADPTALQLHIKKLIERRQRILDQIFIDPVTGANNYRYMQREVQRQLHDMKRSYETFSMVYLEVDPIPSIDHHSKRVVTKGFVDFIQGNIRPMDCLGHHAEAGFVLILPRTVKEDALKLMRRLTALFANVPIDTPQGTQYATFSAKVREFIDSSNSSDACLEIMPFSNETDPTERKGLVLDGKMNDENVKTRKLMVAIIDDDRLIREMLKHQLADIGEHLYDVEVKDFADGEEFFNDPWHRQNERYLVIIDRIMPKMDGLEILGKIRTGYDRRRYVCIMLTSKGAETDIALAIQRGANDYIVKPFSLKELRARINRLVGGLQ</sequence>